<evidence type="ECO:0000313" key="2">
    <source>
        <dbReference type="Proteomes" id="UP000003803"/>
    </source>
</evidence>
<sequence length="53" mass="6060">MAKNFSRLRRGQWGGRRVYAGCAADLVRPPSSVLCLFFNKTDENRVPLECEIM</sequence>
<dbReference type="HOGENOM" id="CLU_3057904_0_0_9"/>
<comment type="caution">
    <text evidence="1">The sequence shown here is derived from an EMBL/GenBank/DDBJ whole genome shotgun (WGS) entry which is preliminary data.</text>
</comment>
<dbReference type="EMBL" id="ABGD02000018">
    <property type="protein sequence ID" value="EDS11062.1"/>
    <property type="molecule type" value="Genomic_DNA"/>
</dbReference>
<organism evidence="1 2">
    <name type="scientific">Anaerotruncus colihominis DSM 17241</name>
    <dbReference type="NCBI Taxonomy" id="445972"/>
    <lineage>
        <taxon>Bacteria</taxon>
        <taxon>Bacillati</taxon>
        <taxon>Bacillota</taxon>
        <taxon>Clostridia</taxon>
        <taxon>Eubacteriales</taxon>
        <taxon>Oscillospiraceae</taxon>
        <taxon>Anaerotruncus</taxon>
    </lineage>
</organism>
<dbReference type="Proteomes" id="UP000003803">
    <property type="component" value="Unassembled WGS sequence"/>
</dbReference>
<proteinExistence type="predicted"/>
<dbReference type="AlphaFoldDB" id="B0PBT7"/>
<accession>B0PBT7</accession>
<reference evidence="1" key="1">
    <citation type="submission" date="2007-11" db="EMBL/GenBank/DDBJ databases">
        <authorList>
            <person name="Fulton L."/>
            <person name="Clifton S."/>
            <person name="Fulton B."/>
            <person name="Xu J."/>
            <person name="Minx P."/>
            <person name="Pepin K.H."/>
            <person name="Johnson M."/>
            <person name="Thiruvilangam P."/>
            <person name="Bhonagiri V."/>
            <person name="Nash W.E."/>
            <person name="Mardis E.R."/>
            <person name="Wilson R.K."/>
        </authorList>
    </citation>
    <scope>NUCLEOTIDE SEQUENCE [LARGE SCALE GENOMIC DNA]</scope>
    <source>
        <strain evidence="1">DSM 17241</strain>
    </source>
</reference>
<name>B0PBT7_9FIRM</name>
<keyword evidence="2" id="KW-1185">Reference proteome</keyword>
<reference evidence="1" key="2">
    <citation type="submission" date="2013-09" db="EMBL/GenBank/DDBJ databases">
        <title>Draft genome sequence of Anaerotruncus colihominis(DSM 17241).</title>
        <authorList>
            <person name="Sudarsanam P."/>
            <person name="Ley R."/>
            <person name="Guruge J."/>
            <person name="Turnbaugh P.J."/>
            <person name="Mahowald M."/>
            <person name="Liep D."/>
            <person name="Gordon J."/>
        </authorList>
    </citation>
    <scope>NUCLEOTIDE SEQUENCE</scope>
    <source>
        <strain evidence="1">DSM 17241</strain>
    </source>
</reference>
<evidence type="ECO:0000313" key="1">
    <source>
        <dbReference type="EMBL" id="EDS11062.1"/>
    </source>
</evidence>
<protein>
    <submittedName>
        <fullName evidence="1">Uncharacterized protein</fullName>
    </submittedName>
</protein>
<gene>
    <name evidence="1" type="ORF">ANACOL_02245</name>
</gene>